<dbReference type="InterPro" id="IPR027417">
    <property type="entry name" value="P-loop_NTPase"/>
</dbReference>
<dbReference type="PANTHER" id="PTHR42711:SF17">
    <property type="entry name" value="ABC TRANSPORTER ATP-BINDING PROTEIN"/>
    <property type="match status" value="1"/>
</dbReference>
<dbReference type="InterPro" id="IPR017871">
    <property type="entry name" value="ABC_transporter-like_CS"/>
</dbReference>
<keyword evidence="1" id="KW-0813">Transport</keyword>
<dbReference type="RefSeq" id="WP_072731828.1">
    <property type="nucleotide sequence ID" value="NZ_JAVYAA010000011.1"/>
</dbReference>
<evidence type="ECO:0000313" key="6">
    <source>
        <dbReference type="Proteomes" id="UP001250538"/>
    </source>
</evidence>
<proteinExistence type="predicted"/>
<protein>
    <submittedName>
        <fullName evidence="5">ABC transporter ATP-binding protein</fullName>
    </submittedName>
</protein>
<dbReference type="InterPro" id="IPR050763">
    <property type="entry name" value="ABC_transporter_ATP-binding"/>
</dbReference>
<dbReference type="SUPFAM" id="SSF52540">
    <property type="entry name" value="P-loop containing nucleoside triphosphate hydrolases"/>
    <property type="match status" value="1"/>
</dbReference>
<dbReference type="Gene3D" id="3.40.50.300">
    <property type="entry name" value="P-loop containing nucleotide triphosphate hydrolases"/>
    <property type="match status" value="1"/>
</dbReference>
<evidence type="ECO:0000259" key="4">
    <source>
        <dbReference type="PROSITE" id="PS50893"/>
    </source>
</evidence>
<evidence type="ECO:0000313" key="5">
    <source>
        <dbReference type="EMBL" id="MDT8980071.1"/>
    </source>
</evidence>
<keyword evidence="3 5" id="KW-0067">ATP-binding</keyword>
<dbReference type="InterPro" id="IPR003593">
    <property type="entry name" value="AAA+_ATPase"/>
</dbReference>
<evidence type="ECO:0000256" key="1">
    <source>
        <dbReference type="ARBA" id="ARBA00022448"/>
    </source>
</evidence>
<dbReference type="EMBL" id="JAVYAA010000011">
    <property type="protein sequence ID" value="MDT8980071.1"/>
    <property type="molecule type" value="Genomic_DNA"/>
</dbReference>
<dbReference type="SMART" id="SM00382">
    <property type="entry name" value="AAA"/>
    <property type="match status" value="1"/>
</dbReference>
<organism evidence="5 6">
    <name type="scientific">Paenibacillus suaedae</name>
    <dbReference type="NCBI Taxonomy" id="3077233"/>
    <lineage>
        <taxon>Bacteria</taxon>
        <taxon>Bacillati</taxon>
        <taxon>Bacillota</taxon>
        <taxon>Bacilli</taxon>
        <taxon>Bacillales</taxon>
        <taxon>Paenibacillaceae</taxon>
        <taxon>Paenibacillus</taxon>
    </lineage>
</organism>
<gene>
    <name evidence="5" type="ORF">RQP50_27985</name>
</gene>
<evidence type="ECO:0000256" key="3">
    <source>
        <dbReference type="ARBA" id="ARBA00022840"/>
    </source>
</evidence>
<keyword evidence="2" id="KW-0547">Nucleotide-binding</keyword>
<dbReference type="PROSITE" id="PS50893">
    <property type="entry name" value="ABC_TRANSPORTER_2"/>
    <property type="match status" value="1"/>
</dbReference>
<sequence length="304" mass="32990">MTYAIECTNLVKQFGNFHAVNHIDLRFERGQISALLGPNGAGKTTTISMILGLQKPTSGEIKVLGQPAGTRELRHRVGALMQDVQAPDGLNVAEVLNLFRSYYRNPLPLSRLLDLSGLHGEAKRRATSLSGGQRRRLAFAQSLAGNPELVLLDEPTVGMDVEARGRFWDTVRALSNDGRTVVLTTHDLEEADAVADHIAIIAAGTVAASGTSLELKAQTALRTVSFRLQVEQQDEALMQLPGVVKVERASGRVRLHVRNTDEVLSVLLQSGWGVSDIDIQSAKLEDAFRSITKSHEAARTQASV</sequence>
<dbReference type="PANTHER" id="PTHR42711">
    <property type="entry name" value="ABC TRANSPORTER ATP-BINDING PROTEIN"/>
    <property type="match status" value="1"/>
</dbReference>
<dbReference type="AlphaFoldDB" id="A0AAJ2N7H6"/>
<reference evidence="6" key="1">
    <citation type="submission" date="2023-09" db="EMBL/GenBank/DDBJ databases">
        <title>Paenibacillus sp. chi10 Genome sequencing and assembly.</title>
        <authorList>
            <person name="Kim I."/>
        </authorList>
    </citation>
    <scope>NUCLEOTIDE SEQUENCE [LARGE SCALE GENOMIC DNA]</scope>
    <source>
        <strain evidence="6">chi10</strain>
    </source>
</reference>
<comment type="caution">
    <text evidence="5">The sequence shown here is derived from an EMBL/GenBank/DDBJ whole genome shotgun (WGS) entry which is preliminary data.</text>
</comment>
<name>A0AAJ2N7H6_9BACL</name>
<dbReference type="GO" id="GO:0016887">
    <property type="term" value="F:ATP hydrolysis activity"/>
    <property type="evidence" value="ECO:0007669"/>
    <property type="project" value="InterPro"/>
</dbReference>
<dbReference type="CDD" id="cd03230">
    <property type="entry name" value="ABC_DR_subfamily_A"/>
    <property type="match status" value="1"/>
</dbReference>
<evidence type="ECO:0000256" key="2">
    <source>
        <dbReference type="ARBA" id="ARBA00022741"/>
    </source>
</evidence>
<dbReference type="GO" id="GO:0005524">
    <property type="term" value="F:ATP binding"/>
    <property type="evidence" value="ECO:0007669"/>
    <property type="project" value="UniProtKB-KW"/>
</dbReference>
<dbReference type="InterPro" id="IPR003439">
    <property type="entry name" value="ABC_transporter-like_ATP-bd"/>
</dbReference>
<dbReference type="Pfam" id="PF00005">
    <property type="entry name" value="ABC_tran"/>
    <property type="match status" value="1"/>
</dbReference>
<keyword evidence="6" id="KW-1185">Reference proteome</keyword>
<accession>A0AAJ2N7H6</accession>
<feature type="domain" description="ABC transporter" evidence="4">
    <location>
        <begin position="5"/>
        <end position="228"/>
    </location>
</feature>
<dbReference type="Proteomes" id="UP001250538">
    <property type="component" value="Unassembled WGS sequence"/>
</dbReference>
<dbReference type="PROSITE" id="PS00211">
    <property type="entry name" value="ABC_TRANSPORTER_1"/>
    <property type="match status" value="1"/>
</dbReference>